<feature type="region of interest" description="Disordered" evidence="1">
    <location>
        <begin position="152"/>
        <end position="175"/>
    </location>
</feature>
<name>A0AAE0BCQ5_9CHLO</name>
<dbReference type="EMBL" id="LGRX02035687">
    <property type="protein sequence ID" value="KAK3233538.1"/>
    <property type="molecule type" value="Genomic_DNA"/>
</dbReference>
<reference evidence="2 3" key="1">
    <citation type="journal article" date="2015" name="Genome Biol. Evol.">
        <title>Comparative Genomics of a Bacterivorous Green Alga Reveals Evolutionary Causalities and Consequences of Phago-Mixotrophic Mode of Nutrition.</title>
        <authorList>
            <person name="Burns J.A."/>
            <person name="Paasch A."/>
            <person name="Narechania A."/>
            <person name="Kim E."/>
        </authorList>
    </citation>
    <scope>NUCLEOTIDE SEQUENCE [LARGE SCALE GENOMIC DNA]</scope>
    <source>
        <strain evidence="2 3">PLY_AMNH</strain>
    </source>
</reference>
<keyword evidence="3" id="KW-1185">Reference proteome</keyword>
<accession>A0AAE0BCQ5</accession>
<proteinExistence type="predicted"/>
<dbReference type="Proteomes" id="UP001190700">
    <property type="component" value="Unassembled WGS sequence"/>
</dbReference>
<evidence type="ECO:0000256" key="1">
    <source>
        <dbReference type="SAM" id="MobiDB-lite"/>
    </source>
</evidence>
<evidence type="ECO:0000313" key="3">
    <source>
        <dbReference type="Proteomes" id="UP001190700"/>
    </source>
</evidence>
<gene>
    <name evidence="2" type="ORF">CYMTET_56180</name>
</gene>
<feature type="compositionally biased region" description="Basic and acidic residues" evidence="1">
    <location>
        <begin position="161"/>
        <end position="175"/>
    </location>
</feature>
<organism evidence="2 3">
    <name type="scientific">Cymbomonas tetramitiformis</name>
    <dbReference type="NCBI Taxonomy" id="36881"/>
    <lineage>
        <taxon>Eukaryota</taxon>
        <taxon>Viridiplantae</taxon>
        <taxon>Chlorophyta</taxon>
        <taxon>Pyramimonadophyceae</taxon>
        <taxon>Pyramimonadales</taxon>
        <taxon>Pyramimonadaceae</taxon>
        <taxon>Cymbomonas</taxon>
    </lineage>
</organism>
<comment type="caution">
    <text evidence="2">The sequence shown here is derived from an EMBL/GenBank/DDBJ whole genome shotgun (WGS) entry which is preliminary data.</text>
</comment>
<sequence>MTSQRDRGVETHEIPGDSEQGHSTPRAEDIETVKRAINKAQNFHRLSTMEVGNDVEVDGALDTLRLTLDRPFYYGSKNKPPLRMAPACWALRNVMERHQLAIMEKRDKKPKVQLIMGEEQKIAMEAAACASAVFVQAQALVRLTAKQQTQRSIMQSVESTPQKEEKAPFVPEERL</sequence>
<feature type="compositionally biased region" description="Basic and acidic residues" evidence="1">
    <location>
        <begin position="1"/>
        <end position="15"/>
    </location>
</feature>
<protein>
    <submittedName>
        <fullName evidence="2">Uncharacterized protein</fullName>
    </submittedName>
</protein>
<dbReference type="AlphaFoldDB" id="A0AAE0BCQ5"/>
<feature type="region of interest" description="Disordered" evidence="1">
    <location>
        <begin position="1"/>
        <end position="28"/>
    </location>
</feature>
<evidence type="ECO:0000313" key="2">
    <source>
        <dbReference type="EMBL" id="KAK3233538.1"/>
    </source>
</evidence>